<reference evidence="7" key="1">
    <citation type="submission" date="2022-01" db="EMBL/GenBank/DDBJ databases">
        <title>Genome Sequence Resource for Two Populations of Ditylenchus destructor, the Migratory Endoparasitic Phytonematode.</title>
        <authorList>
            <person name="Zhang H."/>
            <person name="Lin R."/>
            <person name="Xie B."/>
        </authorList>
    </citation>
    <scope>NUCLEOTIDE SEQUENCE</scope>
    <source>
        <strain evidence="7">BazhouSP</strain>
    </source>
</reference>
<dbReference type="GO" id="GO:0005524">
    <property type="term" value="F:ATP binding"/>
    <property type="evidence" value="ECO:0007669"/>
    <property type="project" value="UniProtKB-KW"/>
</dbReference>
<evidence type="ECO:0000256" key="5">
    <source>
        <dbReference type="ARBA" id="ARBA00022840"/>
    </source>
</evidence>
<dbReference type="SMART" id="SM00220">
    <property type="entry name" value="S_TKc"/>
    <property type="match status" value="1"/>
</dbReference>
<organism evidence="7 8">
    <name type="scientific">Ditylenchus destructor</name>
    <dbReference type="NCBI Taxonomy" id="166010"/>
    <lineage>
        <taxon>Eukaryota</taxon>
        <taxon>Metazoa</taxon>
        <taxon>Ecdysozoa</taxon>
        <taxon>Nematoda</taxon>
        <taxon>Chromadorea</taxon>
        <taxon>Rhabditida</taxon>
        <taxon>Tylenchina</taxon>
        <taxon>Tylenchomorpha</taxon>
        <taxon>Sphaerularioidea</taxon>
        <taxon>Anguinidae</taxon>
        <taxon>Anguininae</taxon>
        <taxon>Ditylenchus</taxon>
    </lineage>
</organism>
<dbReference type="PROSITE" id="PS50011">
    <property type="entry name" value="PROTEIN_KINASE_DOM"/>
    <property type="match status" value="1"/>
</dbReference>
<evidence type="ECO:0000313" key="8">
    <source>
        <dbReference type="Proteomes" id="UP001201812"/>
    </source>
</evidence>
<dbReference type="PANTHER" id="PTHR43671">
    <property type="entry name" value="SERINE/THREONINE-PROTEIN KINASE NEK"/>
    <property type="match status" value="1"/>
</dbReference>
<evidence type="ECO:0000313" key="7">
    <source>
        <dbReference type="EMBL" id="KAI1693240.1"/>
    </source>
</evidence>
<dbReference type="InterPro" id="IPR050660">
    <property type="entry name" value="NEK_Ser/Thr_kinase"/>
</dbReference>
<evidence type="ECO:0000256" key="3">
    <source>
        <dbReference type="ARBA" id="ARBA00022741"/>
    </source>
</evidence>
<gene>
    <name evidence="7" type="ORF">DdX_20769</name>
</gene>
<evidence type="ECO:0000256" key="2">
    <source>
        <dbReference type="ARBA" id="ARBA00022679"/>
    </source>
</evidence>
<keyword evidence="4 7" id="KW-0418">Kinase</keyword>
<sequence>MYCFSSQFNGKSAANFNATILALTRTFVTIMSKYALKLDRLALLYTEIDALDRFDHPHVIKCLAFYNQDQSKAPVMVLELAAGGDLFRLIDDSKLIPIRKVERLFYQILSAMSHIHHRRIVHRDLKPENILLDANHDNIKVTDFGLAEIQTSKGELMGDVVGTYDYMCPEMWKQDCYTSKADMFSVGCILYELELSTRAFDGTTTGNLIEG</sequence>
<proteinExistence type="predicted"/>
<keyword evidence="8" id="KW-1185">Reference proteome</keyword>
<dbReference type="AlphaFoldDB" id="A0AAD4QW39"/>
<dbReference type="InterPro" id="IPR008271">
    <property type="entry name" value="Ser/Thr_kinase_AS"/>
</dbReference>
<dbReference type="Pfam" id="PF00069">
    <property type="entry name" value="Pkinase"/>
    <property type="match status" value="1"/>
</dbReference>
<dbReference type="Gene3D" id="1.10.510.10">
    <property type="entry name" value="Transferase(Phosphotransferase) domain 1"/>
    <property type="match status" value="1"/>
</dbReference>
<dbReference type="InterPro" id="IPR011009">
    <property type="entry name" value="Kinase-like_dom_sf"/>
</dbReference>
<keyword evidence="3" id="KW-0547">Nucleotide-binding</keyword>
<dbReference type="Proteomes" id="UP001201812">
    <property type="component" value="Unassembled WGS sequence"/>
</dbReference>
<accession>A0AAD4QW39</accession>
<feature type="domain" description="Protein kinase" evidence="6">
    <location>
        <begin position="1"/>
        <end position="211"/>
    </location>
</feature>
<evidence type="ECO:0000256" key="4">
    <source>
        <dbReference type="ARBA" id="ARBA00022777"/>
    </source>
</evidence>
<protein>
    <recommendedName>
        <fullName evidence="1">non-specific serine/threonine protein kinase</fullName>
        <ecNumber evidence="1">2.7.11.1</ecNumber>
    </recommendedName>
</protein>
<comment type="caution">
    <text evidence="7">The sequence shown here is derived from an EMBL/GenBank/DDBJ whole genome shotgun (WGS) entry which is preliminary data.</text>
</comment>
<dbReference type="PROSITE" id="PS00108">
    <property type="entry name" value="PROTEIN_KINASE_ST"/>
    <property type="match status" value="1"/>
</dbReference>
<evidence type="ECO:0000256" key="1">
    <source>
        <dbReference type="ARBA" id="ARBA00012513"/>
    </source>
</evidence>
<dbReference type="EMBL" id="JAKKPZ010000657">
    <property type="protein sequence ID" value="KAI1693240.1"/>
    <property type="molecule type" value="Genomic_DNA"/>
</dbReference>
<dbReference type="GO" id="GO:0004674">
    <property type="term" value="F:protein serine/threonine kinase activity"/>
    <property type="evidence" value="ECO:0007669"/>
    <property type="project" value="UniProtKB-EC"/>
</dbReference>
<evidence type="ECO:0000259" key="6">
    <source>
        <dbReference type="PROSITE" id="PS50011"/>
    </source>
</evidence>
<dbReference type="EC" id="2.7.11.1" evidence="1"/>
<keyword evidence="2" id="KW-0808">Transferase</keyword>
<keyword evidence="5" id="KW-0067">ATP-binding</keyword>
<dbReference type="InterPro" id="IPR000719">
    <property type="entry name" value="Prot_kinase_dom"/>
</dbReference>
<dbReference type="SUPFAM" id="SSF56112">
    <property type="entry name" value="Protein kinase-like (PK-like)"/>
    <property type="match status" value="1"/>
</dbReference>
<dbReference type="PANTHER" id="PTHR43671:SF13">
    <property type="entry name" value="SERINE_THREONINE-PROTEIN KINASE NEK2"/>
    <property type="match status" value="1"/>
</dbReference>
<name>A0AAD4QW39_9BILA</name>